<dbReference type="RefSeq" id="WP_164364945.1">
    <property type="nucleotide sequence ID" value="NZ_CP066776.1"/>
</dbReference>
<comment type="similarity">
    <text evidence="1">Belongs to the ROK (NagC/XylR) family.</text>
</comment>
<dbReference type="SUPFAM" id="SSF53067">
    <property type="entry name" value="Actin-like ATPase domain"/>
    <property type="match status" value="1"/>
</dbReference>
<organism evidence="2 3">
    <name type="scientific">Sulfuriroseicoccus oceanibius</name>
    <dbReference type="NCBI Taxonomy" id="2707525"/>
    <lineage>
        <taxon>Bacteria</taxon>
        <taxon>Pseudomonadati</taxon>
        <taxon>Verrucomicrobiota</taxon>
        <taxon>Verrucomicrobiia</taxon>
        <taxon>Verrucomicrobiales</taxon>
        <taxon>Verrucomicrobiaceae</taxon>
        <taxon>Sulfuriroseicoccus</taxon>
    </lineage>
</organism>
<dbReference type="Gene3D" id="3.30.420.40">
    <property type="match status" value="2"/>
</dbReference>
<accession>A0A6B3L4K4</accession>
<dbReference type="KEGG" id="soa:G3M56_000770"/>
<proteinExistence type="inferred from homology"/>
<dbReference type="PANTHER" id="PTHR18964:SF149">
    <property type="entry name" value="BIFUNCTIONAL UDP-N-ACETYLGLUCOSAMINE 2-EPIMERASE_N-ACETYLMANNOSAMINE KINASE"/>
    <property type="match status" value="1"/>
</dbReference>
<evidence type="ECO:0000313" key="2">
    <source>
        <dbReference type="EMBL" id="QQL45153.1"/>
    </source>
</evidence>
<dbReference type="CDD" id="cd23763">
    <property type="entry name" value="ASKHA_ATPase_ROK"/>
    <property type="match status" value="1"/>
</dbReference>
<evidence type="ECO:0000256" key="1">
    <source>
        <dbReference type="ARBA" id="ARBA00006479"/>
    </source>
</evidence>
<gene>
    <name evidence="2" type="ORF">G3M56_000770</name>
</gene>
<dbReference type="EMBL" id="CP066776">
    <property type="protein sequence ID" value="QQL45153.1"/>
    <property type="molecule type" value="Genomic_DNA"/>
</dbReference>
<protein>
    <submittedName>
        <fullName evidence="2">ROK family protein</fullName>
    </submittedName>
</protein>
<dbReference type="PANTHER" id="PTHR18964">
    <property type="entry name" value="ROK (REPRESSOR, ORF, KINASE) FAMILY"/>
    <property type="match status" value="1"/>
</dbReference>
<keyword evidence="3" id="KW-1185">Reference proteome</keyword>
<reference evidence="2 3" key="1">
    <citation type="submission" date="2020-12" db="EMBL/GenBank/DDBJ databases">
        <title>Sulforoseuscoccus oceanibium gen. nov., sp. nov., a representative of the phylum Verrucomicrobia with special cytoplasmic membrane, and proposal of Sulforoseuscoccusaceae fam. nov.</title>
        <authorList>
            <person name="Xi F."/>
        </authorList>
    </citation>
    <scope>NUCLEOTIDE SEQUENCE [LARGE SCALE GENOMIC DNA]</scope>
    <source>
        <strain evidence="2 3">T37</strain>
    </source>
</reference>
<dbReference type="Proteomes" id="UP000475117">
    <property type="component" value="Chromosome"/>
</dbReference>
<name>A0A6B3L4K4_9BACT</name>
<dbReference type="InterPro" id="IPR043129">
    <property type="entry name" value="ATPase_NBD"/>
</dbReference>
<dbReference type="AlphaFoldDB" id="A0A6B3L4K4"/>
<sequence length="304" mass="32908">MNETYLGIDIGGTNTKFGIVSRHGELLAKEKYPTAGLREDNDGYIEAFLRILAAFLAAHPEITNVGIGVPGTLGPRRRSTMQLPNIPELSYYGLMDRLEGEFPGHVFRLENDANAAALGELLFATEPLPDNYVFLTLGTGVGGAVIYDKEIFGGEGGNAMEVGHIPVGNGLSLEQTIGKAGMVAMCRKYLKKGKWKSKLKNNDKLNSRKIQKACLAGDEVAVKVFTEVGRYLGQGIVSNLRILDIPTVILGGGVSKTYEVLYPSMMAELEEWLTPYYLNRLDIRTASLGNEAGILGAASLVIPQ</sequence>
<dbReference type="Pfam" id="PF00480">
    <property type="entry name" value="ROK"/>
    <property type="match status" value="1"/>
</dbReference>
<dbReference type="InterPro" id="IPR000600">
    <property type="entry name" value="ROK"/>
</dbReference>
<evidence type="ECO:0000313" key="3">
    <source>
        <dbReference type="Proteomes" id="UP000475117"/>
    </source>
</evidence>